<evidence type="ECO:0000256" key="8">
    <source>
        <dbReference type="ARBA" id="ARBA00022840"/>
    </source>
</evidence>
<keyword evidence="7 13" id="KW-0547">Nucleotide-binding</keyword>
<protein>
    <recommendedName>
        <fullName evidence="13">Phenylalanine--tRNA ligase alpha subunit</fullName>
        <ecNumber evidence="13">6.1.1.20</ecNumber>
    </recommendedName>
    <alternativeName>
        <fullName evidence="13">Phenylalanyl-tRNA synthetase alpha subunit</fullName>
        <shortName evidence="13">PheRS</shortName>
    </alternativeName>
</protein>
<gene>
    <name evidence="13" type="primary">pheS</name>
    <name evidence="16" type="ORF">ENT66_03110</name>
</gene>
<feature type="coiled-coil region" evidence="14">
    <location>
        <begin position="55"/>
        <end position="86"/>
    </location>
</feature>
<evidence type="ECO:0000256" key="10">
    <source>
        <dbReference type="ARBA" id="ARBA00022917"/>
    </source>
</evidence>
<dbReference type="PROSITE" id="PS50862">
    <property type="entry name" value="AA_TRNA_LIGASE_II"/>
    <property type="match status" value="1"/>
</dbReference>
<dbReference type="GO" id="GO:0000287">
    <property type="term" value="F:magnesium ion binding"/>
    <property type="evidence" value="ECO:0007669"/>
    <property type="project" value="UniProtKB-UniRule"/>
</dbReference>
<accession>A0A7C4NV12</accession>
<dbReference type="GO" id="GO:0004826">
    <property type="term" value="F:phenylalanine-tRNA ligase activity"/>
    <property type="evidence" value="ECO:0007669"/>
    <property type="project" value="UniProtKB-UniRule"/>
</dbReference>
<dbReference type="CDD" id="cd00496">
    <property type="entry name" value="PheRS_alpha_core"/>
    <property type="match status" value="1"/>
</dbReference>
<dbReference type="EC" id="6.1.1.20" evidence="13"/>
<dbReference type="Pfam" id="PF02912">
    <property type="entry name" value="Phe_tRNA-synt_N"/>
    <property type="match status" value="1"/>
</dbReference>
<dbReference type="PANTHER" id="PTHR11538">
    <property type="entry name" value="PHENYLALANYL-TRNA SYNTHETASE"/>
    <property type="match status" value="1"/>
</dbReference>
<dbReference type="SUPFAM" id="SSF46589">
    <property type="entry name" value="tRNA-binding arm"/>
    <property type="match status" value="1"/>
</dbReference>
<dbReference type="GO" id="GO:0005524">
    <property type="term" value="F:ATP binding"/>
    <property type="evidence" value="ECO:0007669"/>
    <property type="project" value="UniProtKB-UniRule"/>
</dbReference>
<dbReference type="AlphaFoldDB" id="A0A7C4NV12"/>
<dbReference type="FunFam" id="3.30.930.10:FF:000003">
    <property type="entry name" value="Phenylalanine--tRNA ligase alpha subunit"/>
    <property type="match status" value="1"/>
</dbReference>
<keyword evidence="4 13" id="KW-0963">Cytoplasm</keyword>
<evidence type="ECO:0000256" key="14">
    <source>
        <dbReference type="SAM" id="Coils"/>
    </source>
</evidence>
<comment type="subcellular location">
    <subcellularLocation>
        <location evidence="1 13">Cytoplasm</location>
    </subcellularLocation>
</comment>
<comment type="catalytic activity">
    <reaction evidence="12 13">
        <text>tRNA(Phe) + L-phenylalanine + ATP = L-phenylalanyl-tRNA(Phe) + AMP + diphosphate + H(+)</text>
        <dbReference type="Rhea" id="RHEA:19413"/>
        <dbReference type="Rhea" id="RHEA-COMP:9668"/>
        <dbReference type="Rhea" id="RHEA-COMP:9699"/>
        <dbReference type="ChEBI" id="CHEBI:15378"/>
        <dbReference type="ChEBI" id="CHEBI:30616"/>
        <dbReference type="ChEBI" id="CHEBI:33019"/>
        <dbReference type="ChEBI" id="CHEBI:58095"/>
        <dbReference type="ChEBI" id="CHEBI:78442"/>
        <dbReference type="ChEBI" id="CHEBI:78531"/>
        <dbReference type="ChEBI" id="CHEBI:456215"/>
        <dbReference type="EC" id="6.1.1.20"/>
    </reaction>
</comment>
<evidence type="ECO:0000256" key="13">
    <source>
        <dbReference type="HAMAP-Rule" id="MF_00281"/>
    </source>
</evidence>
<evidence type="ECO:0000256" key="6">
    <source>
        <dbReference type="ARBA" id="ARBA00022723"/>
    </source>
</evidence>
<evidence type="ECO:0000256" key="4">
    <source>
        <dbReference type="ARBA" id="ARBA00022490"/>
    </source>
</evidence>
<dbReference type="InterPro" id="IPR045864">
    <property type="entry name" value="aa-tRNA-synth_II/BPL/LPL"/>
</dbReference>
<evidence type="ECO:0000256" key="9">
    <source>
        <dbReference type="ARBA" id="ARBA00022842"/>
    </source>
</evidence>
<comment type="caution">
    <text evidence="16">The sequence shown here is derived from an EMBL/GenBank/DDBJ whole genome shotgun (WGS) entry which is preliminary data.</text>
</comment>
<name>A0A7C4NV12_9BACT</name>
<keyword evidence="11 13" id="KW-0030">Aminoacyl-tRNA synthetase</keyword>
<keyword evidence="6 13" id="KW-0479">Metal-binding</keyword>
<evidence type="ECO:0000256" key="3">
    <source>
        <dbReference type="ARBA" id="ARBA00011209"/>
    </source>
</evidence>
<keyword evidence="8 13" id="KW-0067">ATP-binding</keyword>
<dbReference type="InterPro" id="IPR004188">
    <property type="entry name" value="Phe-tRNA_ligase_II_N"/>
</dbReference>
<feature type="domain" description="Aminoacyl-transfer RNA synthetases class-II family profile" evidence="15">
    <location>
        <begin position="117"/>
        <end position="327"/>
    </location>
</feature>
<dbReference type="EMBL" id="DSZN01000059">
    <property type="protein sequence ID" value="HGQ85366.1"/>
    <property type="molecule type" value="Genomic_DNA"/>
</dbReference>
<evidence type="ECO:0000256" key="12">
    <source>
        <dbReference type="ARBA" id="ARBA00049255"/>
    </source>
</evidence>
<keyword evidence="9 13" id="KW-0460">Magnesium</keyword>
<dbReference type="Gene3D" id="3.30.930.10">
    <property type="entry name" value="Bira Bifunctional Protein, Domain 2"/>
    <property type="match status" value="1"/>
</dbReference>
<evidence type="ECO:0000256" key="1">
    <source>
        <dbReference type="ARBA" id="ARBA00004496"/>
    </source>
</evidence>
<dbReference type="GO" id="GO:0000049">
    <property type="term" value="F:tRNA binding"/>
    <property type="evidence" value="ECO:0007669"/>
    <property type="project" value="InterPro"/>
</dbReference>
<comment type="cofactor">
    <cofactor evidence="13">
        <name>Mg(2+)</name>
        <dbReference type="ChEBI" id="CHEBI:18420"/>
    </cofactor>
    <text evidence="13">Binds 2 magnesium ions per tetramer.</text>
</comment>
<proteinExistence type="inferred from homology"/>
<evidence type="ECO:0000256" key="11">
    <source>
        <dbReference type="ARBA" id="ARBA00023146"/>
    </source>
</evidence>
<dbReference type="SUPFAM" id="SSF55681">
    <property type="entry name" value="Class II aaRS and biotin synthetases"/>
    <property type="match status" value="1"/>
</dbReference>
<evidence type="ECO:0000256" key="7">
    <source>
        <dbReference type="ARBA" id="ARBA00022741"/>
    </source>
</evidence>
<evidence type="ECO:0000313" key="16">
    <source>
        <dbReference type="EMBL" id="HGQ85366.1"/>
    </source>
</evidence>
<keyword evidence="5 13" id="KW-0436">Ligase</keyword>
<organism evidence="16">
    <name type="scientific">Thermodesulfobacterium geofontis</name>
    <dbReference type="NCBI Taxonomy" id="1295609"/>
    <lineage>
        <taxon>Bacteria</taxon>
        <taxon>Pseudomonadati</taxon>
        <taxon>Thermodesulfobacteriota</taxon>
        <taxon>Thermodesulfobacteria</taxon>
        <taxon>Thermodesulfobacteriales</taxon>
        <taxon>Thermodesulfobacteriaceae</taxon>
        <taxon>Thermodesulfobacterium</taxon>
    </lineage>
</organism>
<evidence type="ECO:0000259" key="15">
    <source>
        <dbReference type="PROSITE" id="PS50862"/>
    </source>
</evidence>
<dbReference type="GO" id="GO:0006432">
    <property type="term" value="P:phenylalanyl-tRNA aminoacylation"/>
    <property type="evidence" value="ECO:0007669"/>
    <property type="project" value="UniProtKB-UniRule"/>
</dbReference>
<dbReference type="HAMAP" id="MF_00281">
    <property type="entry name" value="Phe_tRNA_synth_alpha1"/>
    <property type="match status" value="1"/>
</dbReference>
<dbReference type="InterPro" id="IPR010978">
    <property type="entry name" value="tRNA-bd_arm"/>
</dbReference>
<dbReference type="PANTHER" id="PTHR11538:SF41">
    <property type="entry name" value="PHENYLALANINE--TRNA LIGASE, MITOCHONDRIAL"/>
    <property type="match status" value="1"/>
</dbReference>
<comment type="similarity">
    <text evidence="2 13">Belongs to the class-II aminoacyl-tRNA synthetase family. Phe-tRNA synthetase alpha subunit type 1 subfamily.</text>
</comment>
<evidence type="ECO:0000256" key="2">
    <source>
        <dbReference type="ARBA" id="ARBA00010207"/>
    </source>
</evidence>
<dbReference type="InterPro" id="IPR006195">
    <property type="entry name" value="aa-tRNA-synth_II"/>
</dbReference>
<dbReference type="InterPro" id="IPR004529">
    <property type="entry name" value="Phe-tRNA-synth_IIc_asu"/>
</dbReference>
<dbReference type="InterPro" id="IPR002319">
    <property type="entry name" value="Phenylalanyl-tRNA_Synthase"/>
</dbReference>
<evidence type="ECO:0000256" key="5">
    <source>
        <dbReference type="ARBA" id="ARBA00022598"/>
    </source>
</evidence>
<feature type="binding site" evidence="13">
    <location>
        <position position="251"/>
    </location>
    <ligand>
        <name>Mg(2+)</name>
        <dbReference type="ChEBI" id="CHEBI:18420"/>
        <note>shared with beta subunit</note>
    </ligand>
</feature>
<sequence>MNSSEIEKLKKEIWENFEKIEDFSQLENFRIKYLGKKGKITSFLKLLKDLPLEEKKYLGKELNELKDLLEEKLKEKEREILFREEDKDLGLDLTLPGRSPFIGTLHPLTQVIDELCEIFSRLGFEIVTGPEIETEYYNFTALNIPEWHPARDMQATFYLKNGALLRTHTSPMQIRAMLERKPPLRIVAPGKVYRCDADIRHSPMFHQIEGLMVDKDVSFSDLKGVLTYFAREIFGEKTKVRFRPSYFPFTEPSLEMDIECVICKGKGCKVCGEAGWLEILGAGMVHPEVFRAVNYDTEIWQGFAFGLGIERIAMIKYGIDDIRMFFENHLFFLQSFK</sequence>
<keyword evidence="10 13" id="KW-0648">Protein biosynthesis</keyword>
<dbReference type="NCBIfam" id="TIGR00468">
    <property type="entry name" value="pheS"/>
    <property type="match status" value="1"/>
</dbReference>
<dbReference type="GO" id="GO:0005737">
    <property type="term" value="C:cytoplasm"/>
    <property type="evidence" value="ECO:0007669"/>
    <property type="project" value="UniProtKB-SubCell"/>
</dbReference>
<reference evidence="16" key="1">
    <citation type="journal article" date="2020" name="mSystems">
        <title>Genome- and Community-Level Interaction Insights into Carbon Utilization and Element Cycling Functions of Hydrothermarchaeota in Hydrothermal Sediment.</title>
        <authorList>
            <person name="Zhou Z."/>
            <person name="Liu Y."/>
            <person name="Xu W."/>
            <person name="Pan J."/>
            <person name="Luo Z.H."/>
            <person name="Li M."/>
        </authorList>
    </citation>
    <scope>NUCLEOTIDE SEQUENCE [LARGE SCALE GENOMIC DNA]</scope>
    <source>
        <strain evidence="16">SpSt-6</strain>
    </source>
</reference>
<keyword evidence="14" id="KW-0175">Coiled coil</keyword>
<dbReference type="Pfam" id="PF01409">
    <property type="entry name" value="tRNA-synt_2d"/>
    <property type="match status" value="1"/>
</dbReference>
<dbReference type="InterPro" id="IPR022911">
    <property type="entry name" value="Phe_tRNA_ligase_alpha1_bac"/>
</dbReference>
<comment type="subunit">
    <text evidence="3 13">Tetramer of two alpha and two beta subunits.</text>
</comment>